<sequence>MDDLTETDCRMDDFYEAFEPQLNARLLTDGKRHRSRKGSLSVPELMTLVVLFHQIRYRQFKSFYLNPVGRYLRSEFPRLPTYQRCVDLLPRCAIALAALFEELTGKCSGVSIADSTPLSVCKNLRISRHRVFQGMAARGKSSTGWFFGFKLHLVINHLGELLGVKLTPGKVDDRKPLCDFADRLFGKRYADKGDIAQWLTPFLKDLGIDFVTKVRKNRKPVALDPFDQAMLRQRSLVETVIDELKNLCQIEHTRPRSPIHFAVNLLAGLIAYGLMPNKPRLPLQDFRRLSPSPKLIPN</sequence>
<keyword evidence="3" id="KW-1185">Reference proteome</keyword>
<dbReference type="EMBL" id="SWAD01000057">
    <property type="protein sequence ID" value="TMQ76254.1"/>
    <property type="molecule type" value="Genomic_DNA"/>
</dbReference>
<organism evidence="2 3">
    <name type="scientific">Candidatus Accumulibacter phosphatis</name>
    <dbReference type="NCBI Taxonomy" id="327160"/>
    <lineage>
        <taxon>Bacteria</taxon>
        <taxon>Pseudomonadati</taxon>
        <taxon>Pseudomonadota</taxon>
        <taxon>Betaproteobacteria</taxon>
        <taxon>Candidatus Accumulibacter</taxon>
    </lineage>
</organism>
<proteinExistence type="predicted"/>
<reference evidence="2 3" key="1">
    <citation type="submission" date="2019-04" db="EMBL/GenBank/DDBJ databases">
        <title>A novel phosphate-accumulating bacterium identified in bioreactor for phosphate removal from wastewater.</title>
        <authorList>
            <person name="Kotlyarov R.Y."/>
            <person name="Beletsky A.V."/>
            <person name="Kallistova A.Y."/>
            <person name="Dorofeev A.G."/>
            <person name="Nikolaev Y.Y."/>
            <person name="Pimenov N.V."/>
            <person name="Ravin N.V."/>
            <person name="Mardanov A.V."/>
        </authorList>
    </citation>
    <scope>NUCLEOTIDE SEQUENCE [LARGE SCALE GENOMIC DNA]</scope>
    <source>
        <strain evidence="2 3">Bin19</strain>
    </source>
</reference>
<evidence type="ECO:0000313" key="3">
    <source>
        <dbReference type="Proteomes" id="UP000306324"/>
    </source>
</evidence>
<dbReference type="NCBIfam" id="NF033520">
    <property type="entry name" value="transpos_IS982"/>
    <property type="match status" value="1"/>
</dbReference>
<evidence type="ECO:0000259" key="1">
    <source>
        <dbReference type="Pfam" id="PF13612"/>
    </source>
</evidence>
<protein>
    <submittedName>
        <fullName evidence="2">Mobile element protein</fullName>
    </submittedName>
</protein>
<dbReference type="Proteomes" id="UP000306324">
    <property type="component" value="Unassembled WGS sequence"/>
</dbReference>
<comment type="caution">
    <text evidence="2">The sequence shown here is derived from an EMBL/GenBank/DDBJ whole genome shotgun (WGS) entry which is preliminary data.</text>
</comment>
<gene>
    <name evidence="2" type="ORF">ACCUM_4510</name>
</gene>
<feature type="domain" description="Transposase DDE" evidence="1">
    <location>
        <begin position="105"/>
        <end position="257"/>
    </location>
</feature>
<dbReference type="InterPro" id="IPR025668">
    <property type="entry name" value="Tnp_DDE_dom"/>
</dbReference>
<dbReference type="AlphaFoldDB" id="A0A5S4ELK9"/>
<evidence type="ECO:0000313" key="2">
    <source>
        <dbReference type="EMBL" id="TMQ76254.1"/>
    </source>
</evidence>
<dbReference type="RefSeq" id="WP_138678351.1">
    <property type="nucleotide sequence ID" value="NZ_SWAD01000057.1"/>
</dbReference>
<name>A0A5S4ELK9_9PROT</name>
<accession>A0A5S4ELK9</accession>
<dbReference type="Pfam" id="PF13612">
    <property type="entry name" value="DDE_Tnp_1_3"/>
    <property type="match status" value="1"/>
</dbReference>
<dbReference type="OrthoDB" id="8549171at2"/>